<dbReference type="PROSITE" id="PS01047">
    <property type="entry name" value="HMA_1"/>
    <property type="match status" value="1"/>
</dbReference>
<dbReference type="PANTHER" id="PTHR43520:SF5">
    <property type="entry name" value="CATION-TRANSPORTING P-TYPE ATPASE-RELATED"/>
    <property type="match status" value="1"/>
</dbReference>
<dbReference type="SUPFAM" id="SSF55008">
    <property type="entry name" value="HMA, heavy metal-associated domain"/>
    <property type="match status" value="1"/>
</dbReference>
<accession>D8JPW1</accession>
<organism evidence="17 18">
    <name type="scientific">Hyphomicrobium denitrificans (strain ATCC 51888 / DSM 1869 / NCIMB 11706 / TK 0415)</name>
    <dbReference type="NCBI Taxonomy" id="582899"/>
    <lineage>
        <taxon>Bacteria</taxon>
        <taxon>Pseudomonadati</taxon>
        <taxon>Pseudomonadota</taxon>
        <taxon>Alphaproteobacteria</taxon>
        <taxon>Hyphomicrobiales</taxon>
        <taxon>Hyphomicrobiaceae</taxon>
        <taxon>Hyphomicrobium</taxon>
    </lineage>
</organism>
<evidence type="ECO:0000256" key="2">
    <source>
        <dbReference type="ARBA" id="ARBA00006024"/>
    </source>
</evidence>
<keyword evidence="3" id="KW-0813">Transport</keyword>
<keyword evidence="18" id="KW-1185">Reference proteome</keyword>
<evidence type="ECO:0000259" key="16">
    <source>
        <dbReference type="PROSITE" id="PS50846"/>
    </source>
</evidence>
<dbReference type="Pfam" id="PF00403">
    <property type="entry name" value="HMA"/>
    <property type="match status" value="1"/>
</dbReference>
<dbReference type="Gene3D" id="2.70.150.10">
    <property type="entry name" value="Calcium-transporting ATPase, cytoplasmic transduction domain A"/>
    <property type="match status" value="1"/>
</dbReference>
<keyword evidence="4 15" id="KW-1003">Cell membrane</keyword>
<feature type="domain" description="HMA" evidence="16">
    <location>
        <begin position="20"/>
        <end position="86"/>
    </location>
</feature>
<feature type="transmembrane region" description="Helical" evidence="15">
    <location>
        <begin position="200"/>
        <end position="218"/>
    </location>
</feature>
<keyword evidence="10" id="KW-0460">Magnesium</keyword>
<dbReference type="Gene3D" id="3.40.1110.10">
    <property type="entry name" value="Calcium-transporting ATPase, cytoplasmic domain N"/>
    <property type="match status" value="1"/>
</dbReference>
<evidence type="ECO:0000256" key="15">
    <source>
        <dbReference type="RuleBase" id="RU362081"/>
    </source>
</evidence>
<dbReference type="SUPFAM" id="SSF81653">
    <property type="entry name" value="Calcium ATPase, transduction domain A"/>
    <property type="match status" value="1"/>
</dbReference>
<dbReference type="InterPro" id="IPR008250">
    <property type="entry name" value="ATPase_P-typ_transduc_dom_A_sf"/>
</dbReference>
<proteinExistence type="inferred from homology"/>
<comment type="subcellular location">
    <subcellularLocation>
        <location evidence="1">Cell membrane</location>
        <topology evidence="1">Multi-pass membrane protein</topology>
    </subcellularLocation>
</comment>
<feature type="transmembrane region" description="Helical" evidence="15">
    <location>
        <begin position="107"/>
        <end position="127"/>
    </location>
</feature>
<feature type="transmembrane region" description="Helical" evidence="15">
    <location>
        <begin position="670"/>
        <end position="691"/>
    </location>
</feature>
<dbReference type="NCBIfam" id="TIGR01494">
    <property type="entry name" value="ATPase_P-type"/>
    <property type="match status" value="2"/>
</dbReference>
<dbReference type="GO" id="GO:0055070">
    <property type="term" value="P:copper ion homeostasis"/>
    <property type="evidence" value="ECO:0007669"/>
    <property type="project" value="TreeGrafter"/>
</dbReference>
<evidence type="ECO:0000256" key="4">
    <source>
        <dbReference type="ARBA" id="ARBA00022475"/>
    </source>
</evidence>
<evidence type="ECO:0000256" key="14">
    <source>
        <dbReference type="ARBA" id="ARBA00023136"/>
    </source>
</evidence>
<dbReference type="GO" id="GO:0016887">
    <property type="term" value="F:ATP hydrolysis activity"/>
    <property type="evidence" value="ECO:0007669"/>
    <property type="project" value="InterPro"/>
</dbReference>
<dbReference type="AlphaFoldDB" id="D8JPW1"/>
<evidence type="ECO:0000256" key="5">
    <source>
        <dbReference type="ARBA" id="ARBA00022553"/>
    </source>
</evidence>
<dbReference type="KEGG" id="hdn:Hden_2044"/>
<keyword evidence="6 15" id="KW-0812">Transmembrane</keyword>
<dbReference type="InterPro" id="IPR059000">
    <property type="entry name" value="ATPase_P-type_domA"/>
</dbReference>
<evidence type="ECO:0000313" key="17">
    <source>
        <dbReference type="EMBL" id="ADJ23845.1"/>
    </source>
</evidence>
<dbReference type="STRING" id="582899.Hden_2044"/>
<keyword evidence="12 15" id="KW-1133">Transmembrane helix</keyword>
<dbReference type="GO" id="GO:0005886">
    <property type="term" value="C:plasma membrane"/>
    <property type="evidence" value="ECO:0007669"/>
    <property type="project" value="UniProtKB-SubCell"/>
</dbReference>
<dbReference type="NCBIfam" id="TIGR01511">
    <property type="entry name" value="ATPase-IB1_Cu"/>
    <property type="match status" value="1"/>
</dbReference>
<dbReference type="Gene3D" id="3.30.70.100">
    <property type="match status" value="1"/>
</dbReference>
<dbReference type="InterPro" id="IPR001757">
    <property type="entry name" value="P_typ_ATPase"/>
</dbReference>
<reference evidence="18" key="1">
    <citation type="journal article" date="2011" name="J. Bacteriol.">
        <title>Genome sequences of eight morphologically diverse alphaproteobacteria.</title>
        <authorList>
            <consortium name="US DOE Joint Genome Institute"/>
            <person name="Brown P.J."/>
            <person name="Kysela D.T."/>
            <person name="Buechlein A."/>
            <person name="Hemmerich C."/>
            <person name="Brun Y.V."/>
        </authorList>
    </citation>
    <scope>NUCLEOTIDE SEQUENCE [LARGE SCALE GENOMIC DNA]</scope>
    <source>
        <strain evidence="18">ATCC 51888 / DSM 1869 / NCIB 11706 / TK 0415</strain>
    </source>
</reference>
<dbReference type="GO" id="GO:0005507">
    <property type="term" value="F:copper ion binding"/>
    <property type="evidence" value="ECO:0007669"/>
    <property type="project" value="TreeGrafter"/>
</dbReference>
<dbReference type="PRINTS" id="PR00119">
    <property type="entry name" value="CATATPASE"/>
</dbReference>
<evidence type="ECO:0000256" key="10">
    <source>
        <dbReference type="ARBA" id="ARBA00022842"/>
    </source>
</evidence>
<evidence type="ECO:0000256" key="1">
    <source>
        <dbReference type="ARBA" id="ARBA00004651"/>
    </source>
</evidence>
<dbReference type="NCBIfam" id="TIGR01512">
    <property type="entry name" value="ATPase-IB2_Cd"/>
    <property type="match status" value="1"/>
</dbReference>
<dbReference type="SUPFAM" id="SSF56784">
    <property type="entry name" value="HAD-like"/>
    <property type="match status" value="1"/>
</dbReference>
<dbReference type="InterPro" id="IPR006121">
    <property type="entry name" value="HMA_dom"/>
</dbReference>
<dbReference type="PANTHER" id="PTHR43520">
    <property type="entry name" value="ATP7, ISOFORM B"/>
    <property type="match status" value="1"/>
</dbReference>
<dbReference type="RefSeq" id="WP_013216004.1">
    <property type="nucleotide sequence ID" value="NC_014313.1"/>
</dbReference>
<dbReference type="PROSITE" id="PS00154">
    <property type="entry name" value="ATPASE_E1_E2"/>
    <property type="match status" value="1"/>
</dbReference>
<dbReference type="Pfam" id="PF00702">
    <property type="entry name" value="Hydrolase"/>
    <property type="match status" value="1"/>
</dbReference>
<dbReference type="eggNOG" id="COG2217">
    <property type="taxonomic scope" value="Bacteria"/>
</dbReference>
<gene>
    <name evidence="17" type="ordered locus">Hden_2044</name>
</gene>
<evidence type="ECO:0000256" key="13">
    <source>
        <dbReference type="ARBA" id="ARBA00023065"/>
    </source>
</evidence>
<dbReference type="InterPro" id="IPR023299">
    <property type="entry name" value="ATPase_P-typ_cyto_dom_N"/>
</dbReference>
<dbReference type="InterPro" id="IPR023298">
    <property type="entry name" value="ATPase_P-typ_TM_dom_sf"/>
</dbReference>
<evidence type="ECO:0000256" key="7">
    <source>
        <dbReference type="ARBA" id="ARBA00022723"/>
    </source>
</evidence>
<evidence type="ECO:0000313" key="18">
    <source>
        <dbReference type="Proteomes" id="UP000002033"/>
    </source>
</evidence>
<evidence type="ECO:0000256" key="8">
    <source>
        <dbReference type="ARBA" id="ARBA00022741"/>
    </source>
</evidence>
<dbReference type="GO" id="GO:0043682">
    <property type="term" value="F:P-type divalent copper transporter activity"/>
    <property type="evidence" value="ECO:0007669"/>
    <property type="project" value="TreeGrafter"/>
</dbReference>
<dbReference type="NCBIfam" id="TIGR01525">
    <property type="entry name" value="ATPase-IB_hvy"/>
    <property type="match status" value="1"/>
</dbReference>
<protein>
    <submittedName>
        <fullName evidence="17">Heavy metal translocating P-type ATPase</fullName>
    </submittedName>
</protein>
<dbReference type="InterPro" id="IPR027256">
    <property type="entry name" value="P-typ_ATPase_IB"/>
</dbReference>
<keyword evidence="5" id="KW-0597">Phosphoprotein</keyword>
<dbReference type="InterPro" id="IPR017969">
    <property type="entry name" value="Heavy-metal-associated_CS"/>
</dbReference>
<dbReference type="CDD" id="cd00371">
    <property type="entry name" value="HMA"/>
    <property type="match status" value="1"/>
</dbReference>
<keyword evidence="13" id="KW-0406">Ion transport</keyword>
<feature type="transmembrane region" description="Helical" evidence="15">
    <location>
        <begin position="383"/>
        <end position="405"/>
    </location>
</feature>
<keyword evidence="7 15" id="KW-0479">Metal-binding</keyword>
<evidence type="ECO:0000256" key="12">
    <source>
        <dbReference type="ARBA" id="ARBA00022989"/>
    </source>
</evidence>
<dbReference type="Proteomes" id="UP000002033">
    <property type="component" value="Chromosome"/>
</dbReference>
<dbReference type="InterPro" id="IPR036412">
    <property type="entry name" value="HAD-like_sf"/>
</dbReference>
<feature type="transmembrane region" description="Helical" evidence="15">
    <location>
        <begin position="697"/>
        <end position="715"/>
    </location>
</feature>
<evidence type="ECO:0000256" key="11">
    <source>
        <dbReference type="ARBA" id="ARBA00022967"/>
    </source>
</evidence>
<dbReference type="InterPro" id="IPR036163">
    <property type="entry name" value="HMA_dom_sf"/>
</dbReference>
<feature type="transmembrane region" description="Helical" evidence="15">
    <location>
        <begin position="139"/>
        <end position="160"/>
    </location>
</feature>
<feature type="transmembrane region" description="Helical" evidence="15">
    <location>
        <begin position="356"/>
        <end position="377"/>
    </location>
</feature>
<keyword evidence="9 15" id="KW-0067">ATP-binding</keyword>
<comment type="similarity">
    <text evidence="2 15">Belongs to the cation transport ATPase (P-type) (TC 3.A.3) family. Type IB subfamily.</text>
</comment>
<name>D8JPW1_HYPDA</name>
<evidence type="ECO:0000256" key="6">
    <source>
        <dbReference type="ARBA" id="ARBA00022692"/>
    </source>
</evidence>
<dbReference type="Gene3D" id="3.40.50.1000">
    <property type="entry name" value="HAD superfamily/HAD-like"/>
    <property type="match status" value="1"/>
</dbReference>
<dbReference type="OrthoDB" id="7762541at2"/>
<dbReference type="SUPFAM" id="SSF81665">
    <property type="entry name" value="Calcium ATPase, transmembrane domain M"/>
    <property type="match status" value="1"/>
</dbReference>
<dbReference type="InterPro" id="IPR023214">
    <property type="entry name" value="HAD_sf"/>
</dbReference>
<dbReference type="GO" id="GO:0005524">
    <property type="term" value="F:ATP binding"/>
    <property type="evidence" value="ECO:0007669"/>
    <property type="project" value="UniProtKB-UniRule"/>
</dbReference>
<dbReference type="Pfam" id="PF00122">
    <property type="entry name" value="E1-E2_ATPase"/>
    <property type="match status" value="1"/>
</dbReference>
<evidence type="ECO:0000256" key="3">
    <source>
        <dbReference type="ARBA" id="ARBA00022448"/>
    </source>
</evidence>
<keyword evidence="8 15" id="KW-0547">Nucleotide-binding</keyword>
<keyword evidence="11" id="KW-1278">Translocase</keyword>
<dbReference type="HOGENOM" id="CLU_001771_6_2_5"/>
<dbReference type="EMBL" id="CP002083">
    <property type="protein sequence ID" value="ADJ23845.1"/>
    <property type="molecule type" value="Genomic_DNA"/>
</dbReference>
<evidence type="ECO:0000256" key="9">
    <source>
        <dbReference type="ARBA" id="ARBA00022840"/>
    </source>
</evidence>
<dbReference type="InterPro" id="IPR018303">
    <property type="entry name" value="ATPase_P-typ_P_site"/>
</dbReference>
<dbReference type="PROSITE" id="PS50846">
    <property type="entry name" value="HMA_2"/>
    <property type="match status" value="1"/>
</dbReference>
<keyword evidence="14 15" id="KW-0472">Membrane</keyword>
<feature type="transmembrane region" description="Helical" evidence="15">
    <location>
        <begin position="172"/>
        <end position="194"/>
    </location>
</feature>
<sequence precursor="true">MEAALDAPVVTHEPKATSRQTVVLSVPTIVCGNCLRSVENALRTLRGVEAARANLTTKRVSVVVDPELSSTVDLTTALERAGYPSALLADDAETEQKARVSELVPRVGVAGFAAANIMLLSVSVWSGQASDMDSSVRELFHWLSALIALPAVGYAGQPFFRSAIAALKARRLNMDVPISLGVLLATGMSLFQTMRNSDQIYFDAAVTLLFFLLIGRALDERMRTKARGAAENLLGLRAKDATIVESDQTTKVISAAKLKPGMIIAVAAGERVAGDGEIISGQSEIDESLISGETRPRAVSAGDSVYAGTVNCGGALRVRITAAEENTLLSEIGRMMLAAEQSRGRYVRLADRASRLYAPAVHVLGLTTFVVWMLIGAPWEQALTYAIAVLIITCPCALALAVPAVQVAAMSRLFSKGVIVKAPDGLERLAEIDCVIFDKTGTLTTGELRLWTSGSIDTVALARAGSIAGASRHPYAQALVKAAREQGIRAPAVDDVQEVAGSGLITTSAGVEEKVGSAAWVGAGAGQASIWYGAAGKPPVGFDFVDEPRKDANACVSELQRSGYMVSVLSGDRRDAVEQTAVACGIEGWAAEVRPDQKLQTIEALKAQGYKTLMVGDGLNDAPALAAGHASLSPASAIDIAQNAADAVFQGELLQPVIETLAIAKAARSLALQNFAIAIVYNSVFVPLAMLGYVTPLIAALAMSGSSIMVTANALRLRSMKLHLPMIGTSQ</sequence>